<feature type="compositionally biased region" description="Low complexity" evidence="1">
    <location>
        <begin position="44"/>
        <end position="54"/>
    </location>
</feature>
<keyword evidence="3" id="KW-1185">Reference proteome</keyword>
<evidence type="ECO:0000313" key="3">
    <source>
        <dbReference type="Proteomes" id="UP000499080"/>
    </source>
</evidence>
<feature type="region of interest" description="Disordered" evidence="1">
    <location>
        <begin position="1"/>
        <end position="64"/>
    </location>
</feature>
<feature type="compositionally biased region" description="Gly residues" evidence="1">
    <location>
        <begin position="55"/>
        <end position="64"/>
    </location>
</feature>
<dbReference type="OrthoDB" id="6436639at2759"/>
<gene>
    <name evidence="2" type="ORF">AVEN_231008_1</name>
</gene>
<dbReference type="AlphaFoldDB" id="A0A4Y2A350"/>
<accession>A0A4Y2A350</accession>
<organism evidence="2 3">
    <name type="scientific">Araneus ventricosus</name>
    <name type="common">Orbweaver spider</name>
    <name type="synonym">Epeira ventricosa</name>
    <dbReference type="NCBI Taxonomy" id="182803"/>
    <lineage>
        <taxon>Eukaryota</taxon>
        <taxon>Metazoa</taxon>
        <taxon>Ecdysozoa</taxon>
        <taxon>Arthropoda</taxon>
        <taxon>Chelicerata</taxon>
        <taxon>Arachnida</taxon>
        <taxon>Araneae</taxon>
        <taxon>Araneomorphae</taxon>
        <taxon>Entelegynae</taxon>
        <taxon>Araneoidea</taxon>
        <taxon>Araneidae</taxon>
        <taxon>Araneus</taxon>
    </lineage>
</organism>
<sequence>MQSCLEYHHQQHHHHQQGSPHVTFRQYSPHSSSPPQPIKEEEPSGALTTASPASGSGGGVPAVSSGGGGFYGSPHCYLPATKKGDSLPRLGMLGGSTPGMYSVNTPFTLLPRVRIPILLSRASHSTGGAFPYPLGTCSGFKLTVTYDRLGISR</sequence>
<reference evidence="2 3" key="1">
    <citation type="journal article" date="2019" name="Sci. Rep.">
        <title>Orb-weaving spider Araneus ventricosus genome elucidates the spidroin gene catalogue.</title>
        <authorList>
            <person name="Kono N."/>
            <person name="Nakamura H."/>
            <person name="Ohtoshi R."/>
            <person name="Moran D.A.P."/>
            <person name="Shinohara A."/>
            <person name="Yoshida Y."/>
            <person name="Fujiwara M."/>
            <person name="Mori M."/>
            <person name="Tomita M."/>
            <person name="Arakawa K."/>
        </authorList>
    </citation>
    <scope>NUCLEOTIDE SEQUENCE [LARGE SCALE GENOMIC DNA]</scope>
</reference>
<evidence type="ECO:0000256" key="1">
    <source>
        <dbReference type="SAM" id="MobiDB-lite"/>
    </source>
</evidence>
<proteinExistence type="predicted"/>
<dbReference type="EMBL" id="BGPR01000004">
    <property type="protein sequence ID" value="GBL74110.1"/>
    <property type="molecule type" value="Genomic_DNA"/>
</dbReference>
<dbReference type="Proteomes" id="UP000499080">
    <property type="component" value="Unassembled WGS sequence"/>
</dbReference>
<comment type="caution">
    <text evidence="2">The sequence shown here is derived from an EMBL/GenBank/DDBJ whole genome shotgun (WGS) entry which is preliminary data.</text>
</comment>
<evidence type="ECO:0000313" key="2">
    <source>
        <dbReference type="EMBL" id="GBL74110.1"/>
    </source>
</evidence>
<protein>
    <submittedName>
        <fullName evidence="2">Uncharacterized protein</fullName>
    </submittedName>
</protein>
<name>A0A4Y2A350_ARAVE</name>